<evidence type="ECO:0000313" key="2">
    <source>
        <dbReference type="EMBL" id="OQP60545.1"/>
    </source>
</evidence>
<gene>
    <name evidence="2" type="ORF">A3860_33335</name>
</gene>
<protein>
    <recommendedName>
        <fullName evidence="1">DUF4440 domain-containing protein</fullName>
    </recommendedName>
</protein>
<dbReference type="Proteomes" id="UP000192796">
    <property type="component" value="Unassembled WGS sequence"/>
</dbReference>
<dbReference type="STRING" id="1703345.A3860_33335"/>
<dbReference type="Gene3D" id="3.10.450.50">
    <property type="match status" value="1"/>
</dbReference>
<feature type="domain" description="DUF4440" evidence="1">
    <location>
        <begin position="13"/>
        <end position="119"/>
    </location>
</feature>
<comment type="caution">
    <text evidence="2">The sequence shown here is derived from an EMBL/GenBank/DDBJ whole genome shotgun (WGS) entry which is preliminary data.</text>
</comment>
<dbReference type="InterPro" id="IPR027843">
    <property type="entry name" value="DUF4440"/>
</dbReference>
<evidence type="ECO:0000313" key="3">
    <source>
        <dbReference type="Proteomes" id="UP000192796"/>
    </source>
</evidence>
<keyword evidence="3" id="KW-1185">Reference proteome</keyword>
<organism evidence="2 3">
    <name type="scientific">Niastella vici</name>
    <dbReference type="NCBI Taxonomy" id="1703345"/>
    <lineage>
        <taxon>Bacteria</taxon>
        <taxon>Pseudomonadati</taxon>
        <taxon>Bacteroidota</taxon>
        <taxon>Chitinophagia</taxon>
        <taxon>Chitinophagales</taxon>
        <taxon>Chitinophagaceae</taxon>
        <taxon>Niastella</taxon>
    </lineage>
</organism>
<evidence type="ECO:0000259" key="1">
    <source>
        <dbReference type="Pfam" id="PF14534"/>
    </source>
</evidence>
<name>A0A1V9FQ99_9BACT</name>
<sequence>MEQFNLDEIKQSIKENHIAYGENFAKGDAMQFAKHYANDGCIFPTNFPKMCGTDAINSFFDGAYKMGVRYIKLTANEVMGGPELVVETGNYELFVENNISIDKGKFVVIWKQENSEWKMYRDIWNSDIPAKPSI</sequence>
<dbReference type="RefSeq" id="WP_081153030.1">
    <property type="nucleotide sequence ID" value="NZ_LVYD01000061.1"/>
</dbReference>
<dbReference type="Pfam" id="PF14534">
    <property type="entry name" value="DUF4440"/>
    <property type="match status" value="1"/>
</dbReference>
<reference evidence="2 3" key="1">
    <citation type="submission" date="2016-03" db="EMBL/GenBank/DDBJ databases">
        <title>Niastella vici sp. nov., isolated from farmland soil.</title>
        <authorList>
            <person name="Chen L."/>
            <person name="Wang D."/>
            <person name="Yang S."/>
            <person name="Wang G."/>
        </authorList>
    </citation>
    <scope>NUCLEOTIDE SEQUENCE [LARGE SCALE GENOMIC DNA]</scope>
    <source>
        <strain evidence="2 3">DJ57</strain>
    </source>
</reference>
<accession>A0A1V9FQ99</accession>
<dbReference type="EMBL" id="LVYD01000061">
    <property type="protein sequence ID" value="OQP60545.1"/>
    <property type="molecule type" value="Genomic_DNA"/>
</dbReference>
<dbReference type="PANTHER" id="PTHR31664">
    <property type="entry name" value="PROTEIN CBG16427"/>
    <property type="match status" value="1"/>
</dbReference>
<dbReference type="AlphaFoldDB" id="A0A1V9FQ99"/>
<dbReference type="InterPro" id="IPR032710">
    <property type="entry name" value="NTF2-like_dom_sf"/>
</dbReference>
<dbReference type="OrthoDB" id="9814425at2"/>
<dbReference type="SUPFAM" id="SSF54427">
    <property type="entry name" value="NTF2-like"/>
    <property type="match status" value="1"/>
</dbReference>
<proteinExistence type="predicted"/>
<dbReference type="PANTHER" id="PTHR31664:SF8">
    <property type="entry name" value="DUF4440 DOMAIN-CONTAINING PROTEIN"/>
    <property type="match status" value="1"/>
</dbReference>